<evidence type="ECO:0000313" key="2">
    <source>
        <dbReference type="Proteomes" id="UP001153678"/>
    </source>
</evidence>
<reference evidence="1" key="1">
    <citation type="submission" date="2022-08" db="EMBL/GenBank/DDBJ databases">
        <authorList>
            <person name="Kallberg Y."/>
            <person name="Tangrot J."/>
            <person name="Rosling A."/>
        </authorList>
    </citation>
    <scope>NUCLEOTIDE SEQUENCE</scope>
    <source>
        <strain evidence="1">Wild A</strain>
    </source>
</reference>
<comment type="caution">
    <text evidence="1">The sequence shown here is derived from an EMBL/GenBank/DDBJ whole genome shotgun (WGS) entry which is preliminary data.</text>
</comment>
<protein>
    <submittedName>
        <fullName evidence="1">12106_t:CDS:1</fullName>
    </submittedName>
</protein>
<keyword evidence="2" id="KW-1185">Reference proteome</keyword>
<name>A0A9W4SZQ6_9GLOM</name>
<accession>A0A9W4SZQ6</accession>
<sequence length="42" mass="5095">EEYRFGRTKITKSEEARYIQEARYYLIKVPIQLISYPISDIL</sequence>
<dbReference type="Proteomes" id="UP001153678">
    <property type="component" value="Unassembled WGS sequence"/>
</dbReference>
<dbReference type="EMBL" id="CAMKVN010004303">
    <property type="protein sequence ID" value="CAI2186780.1"/>
    <property type="molecule type" value="Genomic_DNA"/>
</dbReference>
<organism evidence="1 2">
    <name type="scientific">Funneliformis geosporum</name>
    <dbReference type="NCBI Taxonomy" id="1117311"/>
    <lineage>
        <taxon>Eukaryota</taxon>
        <taxon>Fungi</taxon>
        <taxon>Fungi incertae sedis</taxon>
        <taxon>Mucoromycota</taxon>
        <taxon>Glomeromycotina</taxon>
        <taxon>Glomeromycetes</taxon>
        <taxon>Glomerales</taxon>
        <taxon>Glomeraceae</taxon>
        <taxon>Funneliformis</taxon>
    </lineage>
</organism>
<gene>
    <name evidence="1" type="ORF">FWILDA_LOCUS12747</name>
</gene>
<proteinExistence type="predicted"/>
<evidence type="ECO:0000313" key="1">
    <source>
        <dbReference type="EMBL" id="CAI2186780.1"/>
    </source>
</evidence>
<feature type="non-terminal residue" evidence="1">
    <location>
        <position position="1"/>
    </location>
</feature>
<dbReference type="AlphaFoldDB" id="A0A9W4SZQ6"/>